<evidence type="ECO:0000313" key="2">
    <source>
        <dbReference type="Proteomes" id="UP001470230"/>
    </source>
</evidence>
<protein>
    <submittedName>
        <fullName evidence="1">Uncharacterized protein</fullName>
    </submittedName>
</protein>
<accession>A0ABR2IE65</accession>
<name>A0ABR2IE65_9EUKA</name>
<organism evidence="1 2">
    <name type="scientific">Tritrichomonas musculus</name>
    <dbReference type="NCBI Taxonomy" id="1915356"/>
    <lineage>
        <taxon>Eukaryota</taxon>
        <taxon>Metamonada</taxon>
        <taxon>Parabasalia</taxon>
        <taxon>Tritrichomonadida</taxon>
        <taxon>Tritrichomonadidae</taxon>
        <taxon>Tritrichomonas</taxon>
    </lineage>
</organism>
<dbReference type="Proteomes" id="UP001470230">
    <property type="component" value="Unassembled WGS sequence"/>
</dbReference>
<keyword evidence="2" id="KW-1185">Reference proteome</keyword>
<evidence type="ECO:0000313" key="1">
    <source>
        <dbReference type="EMBL" id="KAK8861097.1"/>
    </source>
</evidence>
<sequence>MDGIKFLMLIRQRLESAAKIGTEKVIINKERNAKECFTVIGRVLLNKLYSILIVSKGTTDQSKAKLTNVSLIDIGSCIVWYDV</sequence>
<gene>
    <name evidence="1" type="ORF">M9Y10_012792</name>
</gene>
<reference evidence="1 2" key="1">
    <citation type="submission" date="2024-04" db="EMBL/GenBank/DDBJ databases">
        <title>Tritrichomonas musculus Genome.</title>
        <authorList>
            <person name="Alves-Ferreira E."/>
            <person name="Grigg M."/>
            <person name="Lorenzi H."/>
            <person name="Galac M."/>
        </authorList>
    </citation>
    <scope>NUCLEOTIDE SEQUENCE [LARGE SCALE GENOMIC DNA]</scope>
    <source>
        <strain evidence="1 2">EAF2021</strain>
    </source>
</reference>
<proteinExistence type="predicted"/>
<dbReference type="EMBL" id="JAPFFF010000018">
    <property type="protein sequence ID" value="KAK8861097.1"/>
    <property type="molecule type" value="Genomic_DNA"/>
</dbReference>
<comment type="caution">
    <text evidence="1">The sequence shown here is derived from an EMBL/GenBank/DDBJ whole genome shotgun (WGS) entry which is preliminary data.</text>
</comment>